<dbReference type="Gene3D" id="1.25.40.20">
    <property type="entry name" value="Ankyrin repeat-containing domain"/>
    <property type="match status" value="2"/>
</dbReference>
<dbReference type="PROSITE" id="PS50225">
    <property type="entry name" value="SOCS"/>
    <property type="match status" value="1"/>
</dbReference>
<sequence length="728" mass="82388">MNHYMAATYSYILSLFQYFRTSWPISIIYGRVYMEPSPETKEKLLKAIHQLQDETVPEKVILALIKNLPSEEDLLSVVDEISGYDILQHSVVRGFSKSVKILLSKYCNPDRYHCTPPVQLAAYLGDVNMLQLLLNAGANNSRSCGMCYPDPHLPIRYSSSYFGFTHSPVYKCQKYSASPISCAILKNNVDCLKVLLNVSSPNKKLPSPLNLLLEACQSGAYDVMKFLIWKYPGCINQYGCEGDTPLLTAVPWGRECVKLLLDNGADVHQLSKGIKETALHRLYRASSDGLFTIYDTTKYLLTTGIEQDINSMTSLGESSLHMLISHVSYIGGNFEDPSQKLPRSQLQGDYQEQVIKTCRILLEFNADPHLLNAYGLTSLSRLLHIALKSSNKTLNQDCVQTASFDYVIVDYRNDFKSLGRSMDILLEFGSNVNFTCSEGHTPLICLLQCLLYEDLNLLCDQANDIVNCIEILLNNNAQVNFTTGNNVTCATLLAAVCQRFFDLENDLGEVFEEELRIDFAKMMNVVLIVLLRYGMDPNHTSPKVSQYPKGGTGNALIEFVRLTTHATSTKDFSVILMWLKTLLQWGANPDIAPYPSEPVIVHCQSSIYLKRHNTQPVSHYITEVKERETLFSDGRAEELLLLFYNCMEHQTMFACLNTAKSMVRFHLFNDNRKDFLSLINRLTEHPRSLRQMARVSIYQSLKMNIAKNVDYLPLPGALKQYLLNINQV</sequence>
<evidence type="ECO:0000259" key="3">
    <source>
        <dbReference type="PROSITE" id="PS50225"/>
    </source>
</evidence>
<dbReference type="PANTHER" id="PTHR24198:SF165">
    <property type="entry name" value="ANKYRIN REPEAT-CONTAINING PROTEIN-RELATED"/>
    <property type="match status" value="1"/>
</dbReference>
<keyword evidence="2" id="KW-0040">ANK repeat</keyword>
<dbReference type="AlphaFoldDB" id="V3ZXC0"/>
<organism evidence="4 5">
    <name type="scientific">Lottia gigantea</name>
    <name type="common">Giant owl limpet</name>
    <dbReference type="NCBI Taxonomy" id="225164"/>
    <lineage>
        <taxon>Eukaryota</taxon>
        <taxon>Metazoa</taxon>
        <taxon>Spiralia</taxon>
        <taxon>Lophotrochozoa</taxon>
        <taxon>Mollusca</taxon>
        <taxon>Gastropoda</taxon>
        <taxon>Patellogastropoda</taxon>
        <taxon>Lottioidea</taxon>
        <taxon>Lottiidae</taxon>
        <taxon>Lottia</taxon>
    </lineage>
</organism>
<dbReference type="Proteomes" id="UP000030746">
    <property type="component" value="Unassembled WGS sequence"/>
</dbReference>
<evidence type="ECO:0000256" key="2">
    <source>
        <dbReference type="ARBA" id="ARBA00023043"/>
    </source>
</evidence>
<dbReference type="HOGENOM" id="CLU_410642_0_0_1"/>
<dbReference type="InterPro" id="IPR036036">
    <property type="entry name" value="SOCS_box-like_dom_sf"/>
</dbReference>
<dbReference type="GeneID" id="20247982"/>
<keyword evidence="1" id="KW-0677">Repeat</keyword>
<reference evidence="4 5" key="1">
    <citation type="journal article" date="2013" name="Nature">
        <title>Insights into bilaterian evolution from three spiralian genomes.</title>
        <authorList>
            <person name="Simakov O."/>
            <person name="Marletaz F."/>
            <person name="Cho S.J."/>
            <person name="Edsinger-Gonzales E."/>
            <person name="Havlak P."/>
            <person name="Hellsten U."/>
            <person name="Kuo D.H."/>
            <person name="Larsson T."/>
            <person name="Lv J."/>
            <person name="Arendt D."/>
            <person name="Savage R."/>
            <person name="Osoegawa K."/>
            <person name="de Jong P."/>
            <person name="Grimwood J."/>
            <person name="Chapman J.A."/>
            <person name="Shapiro H."/>
            <person name="Aerts A."/>
            <person name="Otillar R.P."/>
            <person name="Terry A.Y."/>
            <person name="Boore J.L."/>
            <person name="Grigoriev I.V."/>
            <person name="Lindberg D.R."/>
            <person name="Seaver E.C."/>
            <person name="Weisblat D.A."/>
            <person name="Putnam N.H."/>
            <person name="Rokhsar D.S."/>
        </authorList>
    </citation>
    <scope>NUCLEOTIDE SEQUENCE [LARGE SCALE GENOMIC DNA]</scope>
</reference>
<evidence type="ECO:0000313" key="4">
    <source>
        <dbReference type="EMBL" id="ESO87270.1"/>
    </source>
</evidence>
<evidence type="ECO:0000313" key="5">
    <source>
        <dbReference type="Proteomes" id="UP000030746"/>
    </source>
</evidence>
<accession>V3ZXC0</accession>
<dbReference type="CTD" id="20247982"/>
<dbReference type="OrthoDB" id="3246549at2759"/>
<proteinExistence type="predicted"/>
<dbReference type="GO" id="GO:0035556">
    <property type="term" value="P:intracellular signal transduction"/>
    <property type="evidence" value="ECO:0007669"/>
    <property type="project" value="InterPro"/>
</dbReference>
<dbReference type="SUPFAM" id="SSF48403">
    <property type="entry name" value="Ankyrin repeat"/>
    <property type="match status" value="1"/>
</dbReference>
<evidence type="ECO:0000256" key="1">
    <source>
        <dbReference type="ARBA" id="ARBA00022737"/>
    </source>
</evidence>
<name>V3ZXC0_LOTGI</name>
<dbReference type="EMBL" id="KB202953">
    <property type="protein sequence ID" value="ESO87270.1"/>
    <property type="molecule type" value="Genomic_DNA"/>
</dbReference>
<dbReference type="KEGG" id="lgi:LOTGIDRAFT_229372"/>
<dbReference type="PANTHER" id="PTHR24198">
    <property type="entry name" value="ANKYRIN REPEAT AND PROTEIN KINASE DOMAIN-CONTAINING PROTEIN"/>
    <property type="match status" value="1"/>
</dbReference>
<dbReference type="RefSeq" id="XP_009062216.1">
    <property type="nucleotide sequence ID" value="XM_009063968.1"/>
</dbReference>
<feature type="domain" description="SOCS box" evidence="3">
    <location>
        <begin position="686"/>
        <end position="722"/>
    </location>
</feature>
<gene>
    <name evidence="4" type="ORF">LOTGIDRAFT_229372</name>
</gene>
<dbReference type="OMA" id="HVRDWEF"/>
<dbReference type="InterPro" id="IPR001496">
    <property type="entry name" value="SOCS_box"/>
</dbReference>
<dbReference type="InterPro" id="IPR036770">
    <property type="entry name" value="Ankyrin_rpt-contain_sf"/>
</dbReference>
<dbReference type="SMART" id="SM00248">
    <property type="entry name" value="ANK"/>
    <property type="match status" value="6"/>
</dbReference>
<dbReference type="Pfam" id="PF07525">
    <property type="entry name" value="SOCS_box"/>
    <property type="match status" value="1"/>
</dbReference>
<protein>
    <recommendedName>
        <fullName evidence="3">SOCS box domain-containing protein</fullName>
    </recommendedName>
</protein>
<dbReference type="Pfam" id="PF12796">
    <property type="entry name" value="Ank_2"/>
    <property type="match status" value="1"/>
</dbReference>
<dbReference type="SUPFAM" id="SSF158235">
    <property type="entry name" value="SOCS box-like"/>
    <property type="match status" value="1"/>
</dbReference>
<dbReference type="SMART" id="SM00969">
    <property type="entry name" value="SOCS_box"/>
    <property type="match status" value="1"/>
</dbReference>
<keyword evidence="5" id="KW-1185">Reference proteome</keyword>
<dbReference type="InterPro" id="IPR002110">
    <property type="entry name" value="Ankyrin_rpt"/>
</dbReference>